<dbReference type="PROSITE" id="PS00395">
    <property type="entry name" value="ALANINE_RACEMASE"/>
    <property type="match status" value="1"/>
</dbReference>
<dbReference type="SUPFAM" id="SSF50621">
    <property type="entry name" value="Alanine racemase C-terminal domain-like"/>
    <property type="match status" value="1"/>
</dbReference>
<dbReference type="InterPro" id="IPR001608">
    <property type="entry name" value="Ala_racemase_N"/>
</dbReference>
<protein>
    <submittedName>
        <fullName evidence="5">Alanine racemase</fullName>
    </submittedName>
</protein>
<dbReference type="Gene3D" id="3.20.20.10">
    <property type="entry name" value="Alanine racemase"/>
    <property type="match status" value="1"/>
</dbReference>
<dbReference type="PANTHER" id="PTHR30511:SF0">
    <property type="entry name" value="ALANINE RACEMASE, CATABOLIC-RELATED"/>
    <property type="match status" value="1"/>
</dbReference>
<dbReference type="RefSeq" id="WP_390230054.1">
    <property type="nucleotide sequence ID" value="NZ_JBHSCN010000006.1"/>
</dbReference>
<dbReference type="PRINTS" id="PR00992">
    <property type="entry name" value="ALARACEMASE"/>
</dbReference>
<accession>A0ABV8Q913</accession>
<evidence type="ECO:0000256" key="2">
    <source>
        <dbReference type="ARBA" id="ARBA00022898"/>
    </source>
</evidence>
<reference evidence="6" key="1">
    <citation type="journal article" date="2019" name="Int. J. Syst. Evol. Microbiol.">
        <title>The Global Catalogue of Microorganisms (GCM) 10K type strain sequencing project: providing services to taxonomists for standard genome sequencing and annotation.</title>
        <authorList>
            <consortium name="The Broad Institute Genomics Platform"/>
            <consortium name="The Broad Institute Genome Sequencing Center for Infectious Disease"/>
            <person name="Wu L."/>
            <person name="Ma J."/>
        </authorList>
    </citation>
    <scope>NUCLEOTIDE SEQUENCE [LARGE SCALE GENOMIC DNA]</scope>
    <source>
        <strain evidence="6">CGMCC 1.10363</strain>
    </source>
</reference>
<dbReference type="InterPro" id="IPR029066">
    <property type="entry name" value="PLP-binding_barrel"/>
</dbReference>
<dbReference type="EMBL" id="JBHSCN010000006">
    <property type="protein sequence ID" value="MFC4244472.1"/>
    <property type="molecule type" value="Genomic_DNA"/>
</dbReference>
<sequence>MTSPLVEAVVDLGALARNLGHLRRTVAPAELMLVVKADAYGHGRVRTAQQAVASGIRTIGALDVESALDLRANGIGPEIAVLAWLYPPGQGFADAIRARVDLSASSVAEIAAIADAARRVASEPGFAPPRLHLKLDTGLHRNGATAADWPAVVTAAVRAEREGLVRTHAVWTHIAEASDDEDTLSLERFHAGVAVARDLGATVALRHLAASAAGMVRPDVRLDMVRMGGHSWGIPSIDGVTPAELGLTPVMTLRAQVLGTRPGPDGTTLGFVSAGYGDGVPRNVAGACAVAVRGAQHPILQVERDHLVIGATGELAIGDVVTLFGPGADGEQTARRWGDLSGTLGDEIVTRIAARVPRRYVDA</sequence>
<keyword evidence="2" id="KW-0663">Pyridoxal phosphate</keyword>
<dbReference type="Proteomes" id="UP001595900">
    <property type="component" value="Unassembled WGS sequence"/>
</dbReference>
<gene>
    <name evidence="5" type="ORF">ACFOYW_13935</name>
</gene>
<evidence type="ECO:0000313" key="5">
    <source>
        <dbReference type="EMBL" id="MFC4244472.1"/>
    </source>
</evidence>
<dbReference type="SUPFAM" id="SSF51419">
    <property type="entry name" value="PLP-binding barrel"/>
    <property type="match status" value="1"/>
</dbReference>
<dbReference type="Pfam" id="PF00842">
    <property type="entry name" value="Ala_racemase_C"/>
    <property type="match status" value="1"/>
</dbReference>
<evidence type="ECO:0000313" key="6">
    <source>
        <dbReference type="Proteomes" id="UP001595900"/>
    </source>
</evidence>
<comment type="cofactor">
    <cofactor evidence="1">
        <name>pyridoxal 5'-phosphate</name>
        <dbReference type="ChEBI" id="CHEBI:597326"/>
    </cofactor>
</comment>
<feature type="domain" description="Alanine racemase C-terminal" evidence="4">
    <location>
        <begin position="250"/>
        <end position="361"/>
    </location>
</feature>
<dbReference type="InterPro" id="IPR009006">
    <property type="entry name" value="Ala_racemase/Decarboxylase_C"/>
</dbReference>
<dbReference type="PANTHER" id="PTHR30511">
    <property type="entry name" value="ALANINE RACEMASE"/>
    <property type="match status" value="1"/>
</dbReference>
<dbReference type="InterPro" id="IPR000821">
    <property type="entry name" value="Ala_racemase"/>
</dbReference>
<dbReference type="SMART" id="SM01005">
    <property type="entry name" value="Ala_racemase_C"/>
    <property type="match status" value="1"/>
</dbReference>
<evidence type="ECO:0000256" key="1">
    <source>
        <dbReference type="ARBA" id="ARBA00001933"/>
    </source>
</evidence>
<name>A0ABV8Q913_9MICO</name>
<dbReference type="Pfam" id="PF01168">
    <property type="entry name" value="Ala_racemase_N"/>
    <property type="match status" value="1"/>
</dbReference>
<dbReference type="Gene3D" id="2.40.37.10">
    <property type="entry name" value="Lyase, Ornithine Decarboxylase, Chain A, domain 1"/>
    <property type="match status" value="1"/>
</dbReference>
<keyword evidence="6" id="KW-1185">Reference proteome</keyword>
<dbReference type="InterPro" id="IPR011079">
    <property type="entry name" value="Ala_racemase_C"/>
</dbReference>
<evidence type="ECO:0000256" key="3">
    <source>
        <dbReference type="ARBA" id="ARBA00023235"/>
    </source>
</evidence>
<dbReference type="InterPro" id="IPR020622">
    <property type="entry name" value="Ala_racemase_pyridoxalP-BS"/>
</dbReference>
<organism evidence="5 6">
    <name type="scientific">Gryllotalpicola reticulitermitis</name>
    <dbReference type="NCBI Taxonomy" id="1184153"/>
    <lineage>
        <taxon>Bacteria</taxon>
        <taxon>Bacillati</taxon>
        <taxon>Actinomycetota</taxon>
        <taxon>Actinomycetes</taxon>
        <taxon>Micrococcales</taxon>
        <taxon>Microbacteriaceae</taxon>
        <taxon>Gryllotalpicola</taxon>
    </lineage>
</organism>
<proteinExistence type="predicted"/>
<evidence type="ECO:0000259" key="4">
    <source>
        <dbReference type="SMART" id="SM01005"/>
    </source>
</evidence>
<comment type="caution">
    <text evidence="5">The sequence shown here is derived from an EMBL/GenBank/DDBJ whole genome shotgun (WGS) entry which is preliminary data.</text>
</comment>
<keyword evidence="3" id="KW-0413">Isomerase</keyword>